<dbReference type="InterPro" id="IPR036691">
    <property type="entry name" value="Endo/exonu/phosph_ase_sf"/>
</dbReference>
<accession>A0A5B7GK81</accession>
<keyword evidence="2" id="KW-1185">Reference proteome</keyword>
<sequence length="176" mass="20392">MKRDSNKLFLSATNALRFLPSHASQDSSTKRFHCNLYMRKRRWRYQEITFPNPDSEFPSGEGTRNVPRLDSSLNNNPKCLDTSLNFFFINFCNIHGLRSNFQSVEHHFSSTKPPHLFLTETQLSEANDSSPFFSVPSYFLYSHFHSKAGCCIYVRNNFTCSRAHTLEPSEFSTICL</sequence>
<proteinExistence type="predicted"/>
<gene>
    <name evidence="1" type="ORF">E2C01_053401</name>
</gene>
<evidence type="ECO:0000313" key="2">
    <source>
        <dbReference type="Proteomes" id="UP000324222"/>
    </source>
</evidence>
<dbReference type="Proteomes" id="UP000324222">
    <property type="component" value="Unassembled WGS sequence"/>
</dbReference>
<reference evidence="1 2" key="1">
    <citation type="submission" date="2019-05" db="EMBL/GenBank/DDBJ databases">
        <title>Another draft genome of Portunus trituberculatus and its Hox gene families provides insights of decapod evolution.</title>
        <authorList>
            <person name="Jeong J.-H."/>
            <person name="Song I."/>
            <person name="Kim S."/>
            <person name="Choi T."/>
            <person name="Kim D."/>
            <person name="Ryu S."/>
            <person name="Kim W."/>
        </authorList>
    </citation>
    <scope>NUCLEOTIDE SEQUENCE [LARGE SCALE GENOMIC DNA]</scope>
    <source>
        <tissue evidence="1">Muscle</tissue>
    </source>
</reference>
<protein>
    <submittedName>
        <fullName evidence="1">Uncharacterized protein</fullName>
    </submittedName>
</protein>
<organism evidence="1 2">
    <name type="scientific">Portunus trituberculatus</name>
    <name type="common">Swimming crab</name>
    <name type="synonym">Neptunus trituberculatus</name>
    <dbReference type="NCBI Taxonomy" id="210409"/>
    <lineage>
        <taxon>Eukaryota</taxon>
        <taxon>Metazoa</taxon>
        <taxon>Ecdysozoa</taxon>
        <taxon>Arthropoda</taxon>
        <taxon>Crustacea</taxon>
        <taxon>Multicrustacea</taxon>
        <taxon>Malacostraca</taxon>
        <taxon>Eumalacostraca</taxon>
        <taxon>Eucarida</taxon>
        <taxon>Decapoda</taxon>
        <taxon>Pleocyemata</taxon>
        <taxon>Brachyura</taxon>
        <taxon>Eubrachyura</taxon>
        <taxon>Portunoidea</taxon>
        <taxon>Portunidae</taxon>
        <taxon>Portuninae</taxon>
        <taxon>Portunus</taxon>
    </lineage>
</organism>
<dbReference type="AlphaFoldDB" id="A0A5B7GK81"/>
<dbReference type="SUPFAM" id="SSF56219">
    <property type="entry name" value="DNase I-like"/>
    <property type="match status" value="1"/>
</dbReference>
<comment type="caution">
    <text evidence="1">The sequence shown here is derived from an EMBL/GenBank/DDBJ whole genome shotgun (WGS) entry which is preliminary data.</text>
</comment>
<dbReference type="EMBL" id="VSRR010016518">
    <property type="protein sequence ID" value="MPC59382.1"/>
    <property type="molecule type" value="Genomic_DNA"/>
</dbReference>
<evidence type="ECO:0000313" key="1">
    <source>
        <dbReference type="EMBL" id="MPC59382.1"/>
    </source>
</evidence>
<name>A0A5B7GK81_PORTR</name>
<dbReference type="Gene3D" id="3.60.10.10">
    <property type="entry name" value="Endonuclease/exonuclease/phosphatase"/>
    <property type="match status" value="1"/>
</dbReference>